<dbReference type="Pfam" id="PF14659">
    <property type="entry name" value="Phage_int_SAM_3"/>
    <property type="match status" value="1"/>
</dbReference>
<dbReference type="InterPro" id="IPR002104">
    <property type="entry name" value="Integrase_catalytic"/>
</dbReference>
<dbReference type="Proteomes" id="UP001596337">
    <property type="component" value="Unassembled WGS sequence"/>
</dbReference>
<evidence type="ECO:0000256" key="5">
    <source>
        <dbReference type="ARBA" id="ARBA00023163"/>
    </source>
</evidence>
<dbReference type="CDD" id="cd01189">
    <property type="entry name" value="INT_ICEBs1_C_like"/>
    <property type="match status" value="1"/>
</dbReference>
<dbReference type="PANTHER" id="PTHR30349">
    <property type="entry name" value="PHAGE INTEGRASE-RELATED"/>
    <property type="match status" value="1"/>
</dbReference>
<dbReference type="InterPro" id="IPR050090">
    <property type="entry name" value="Tyrosine_recombinase_XerCD"/>
</dbReference>
<keyword evidence="4 7" id="KW-0238">DNA-binding</keyword>
<feature type="domain" description="HTH gntR-type" evidence="9">
    <location>
        <begin position="435"/>
        <end position="505"/>
    </location>
</feature>
<dbReference type="Pfam" id="PF00392">
    <property type="entry name" value="GntR"/>
    <property type="match status" value="1"/>
</dbReference>
<evidence type="ECO:0000256" key="8">
    <source>
        <dbReference type="SAM" id="MobiDB-lite"/>
    </source>
</evidence>
<evidence type="ECO:0000256" key="7">
    <source>
        <dbReference type="PROSITE-ProRule" id="PRU01248"/>
    </source>
</evidence>
<evidence type="ECO:0000313" key="13">
    <source>
        <dbReference type="Proteomes" id="UP001596337"/>
    </source>
</evidence>
<accession>A0ABW2C2P7</accession>
<dbReference type="PROSITE" id="PS51898">
    <property type="entry name" value="TYR_RECOMBINASE"/>
    <property type="match status" value="1"/>
</dbReference>
<keyword evidence="5" id="KW-0804">Transcription</keyword>
<sequence length="599" mass="66826">MAAPSRLKRRAEKRARGTIDQLPSGASRVRVYAGRDPITGKRYDATEIIPAGPHAERAAEKALTKLVHQVDERRHPKTNATINQLLDRYLEQSTVARNTKSTYRTNIDKHIRPLIGKLKVGRLDSAILDSFYAELRRCRVHCTSKRRIDHRTPRTHECDERCRPHECRPLDDATVRKIHNILSGAYKKAIRWEWVTNSPTDGAEAPPAGKANPKPPTAEEAARILNQAWQDDPDWGAQIWLTMVIGSRRGETCAIRWRHVDLDSGVLHMEKAIAQDGTETWEKDTKTHQERRIVLDEQTVELLTDHWERCQSRARFLGVELDRDAFVFSPDPDGAVAPKPSSVSQRYGRLVRRLGIATKLHALRHYSATELIAAGVDIRTVAGRLGHGGGGITTLKYYAAWLSEADQRAAQSLVGRMPARPQHVDPVQRAQTHPQAPYERIAAELRTKVLDGELADGTEVPTQKQLTAEYGVSASTAQRALALLKTWGYATESRPGQRARIIAPSEDSAASESVSTDDVGNHSSEPGEQCVLLDLRLLRIGEEVRRFTAEADPGAPDQLRRLLTGAVRRHGAGPADVSDYELEVRRTGSQELLTTYVCF</sequence>
<dbReference type="InterPro" id="IPR036388">
    <property type="entry name" value="WH-like_DNA-bd_sf"/>
</dbReference>
<dbReference type="Gene3D" id="1.10.443.10">
    <property type="entry name" value="Intergrase catalytic core"/>
    <property type="match status" value="1"/>
</dbReference>
<name>A0ABW2C2P7_9PSEU</name>
<evidence type="ECO:0000256" key="4">
    <source>
        <dbReference type="ARBA" id="ARBA00023125"/>
    </source>
</evidence>
<feature type="domain" description="Tyr recombinase" evidence="10">
    <location>
        <begin position="211"/>
        <end position="412"/>
    </location>
</feature>
<evidence type="ECO:0000259" key="10">
    <source>
        <dbReference type="PROSITE" id="PS51898"/>
    </source>
</evidence>
<feature type="region of interest" description="Disordered" evidence="8">
    <location>
        <begin position="495"/>
        <end position="526"/>
    </location>
</feature>
<evidence type="ECO:0000256" key="2">
    <source>
        <dbReference type="ARBA" id="ARBA00022908"/>
    </source>
</evidence>
<dbReference type="SMART" id="SM00345">
    <property type="entry name" value="HTH_GNTR"/>
    <property type="match status" value="1"/>
</dbReference>
<feature type="domain" description="Core-binding (CB)" evidence="11">
    <location>
        <begin position="80"/>
        <end position="190"/>
    </location>
</feature>
<comment type="similarity">
    <text evidence="1">Belongs to the 'phage' integrase family.</text>
</comment>
<organism evidence="12 13">
    <name type="scientific">Haloechinothrix salitolerans</name>
    <dbReference type="NCBI Taxonomy" id="926830"/>
    <lineage>
        <taxon>Bacteria</taxon>
        <taxon>Bacillati</taxon>
        <taxon>Actinomycetota</taxon>
        <taxon>Actinomycetes</taxon>
        <taxon>Pseudonocardiales</taxon>
        <taxon>Pseudonocardiaceae</taxon>
        <taxon>Haloechinothrix</taxon>
    </lineage>
</organism>
<dbReference type="EMBL" id="JBHSXX010000001">
    <property type="protein sequence ID" value="MFC6869451.1"/>
    <property type="molecule type" value="Genomic_DNA"/>
</dbReference>
<dbReference type="InterPro" id="IPR044068">
    <property type="entry name" value="CB"/>
</dbReference>
<reference evidence="13" key="1">
    <citation type="journal article" date="2019" name="Int. J. Syst. Evol. Microbiol.">
        <title>The Global Catalogue of Microorganisms (GCM) 10K type strain sequencing project: providing services to taxonomists for standard genome sequencing and annotation.</title>
        <authorList>
            <consortium name="The Broad Institute Genomics Platform"/>
            <consortium name="The Broad Institute Genome Sequencing Center for Infectious Disease"/>
            <person name="Wu L."/>
            <person name="Ma J."/>
        </authorList>
    </citation>
    <scope>NUCLEOTIDE SEQUENCE [LARGE SCALE GENOMIC DNA]</scope>
    <source>
        <strain evidence="13">KCTC 32255</strain>
    </source>
</reference>
<dbReference type="InterPro" id="IPR000524">
    <property type="entry name" value="Tscrpt_reg_HTH_GntR"/>
</dbReference>
<dbReference type="PANTHER" id="PTHR30349:SF41">
    <property type="entry name" value="INTEGRASE_RECOMBINASE PROTEIN MJ0367-RELATED"/>
    <property type="match status" value="1"/>
</dbReference>
<dbReference type="InterPro" id="IPR036390">
    <property type="entry name" value="WH_DNA-bd_sf"/>
</dbReference>
<gene>
    <name evidence="12" type="ORF">ACFQGD_20120</name>
</gene>
<keyword evidence="3" id="KW-0805">Transcription regulation</keyword>
<keyword evidence="13" id="KW-1185">Reference proteome</keyword>
<evidence type="ECO:0000256" key="1">
    <source>
        <dbReference type="ARBA" id="ARBA00008857"/>
    </source>
</evidence>
<dbReference type="RefSeq" id="WP_345400637.1">
    <property type="nucleotide sequence ID" value="NZ_BAABLA010000101.1"/>
</dbReference>
<dbReference type="Pfam" id="PF00589">
    <property type="entry name" value="Phage_integrase"/>
    <property type="match status" value="1"/>
</dbReference>
<evidence type="ECO:0000313" key="12">
    <source>
        <dbReference type="EMBL" id="MFC6869451.1"/>
    </source>
</evidence>
<dbReference type="InterPro" id="IPR011010">
    <property type="entry name" value="DNA_brk_join_enz"/>
</dbReference>
<dbReference type="SUPFAM" id="SSF56349">
    <property type="entry name" value="DNA breaking-rejoining enzymes"/>
    <property type="match status" value="1"/>
</dbReference>
<evidence type="ECO:0000256" key="6">
    <source>
        <dbReference type="ARBA" id="ARBA00023172"/>
    </source>
</evidence>
<dbReference type="InterPro" id="IPR013762">
    <property type="entry name" value="Integrase-like_cat_sf"/>
</dbReference>
<dbReference type="PROSITE" id="PS50949">
    <property type="entry name" value="HTH_GNTR"/>
    <property type="match status" value="1"/>
</dbReference>
<evidence type="ECO:0000259" key="9">
    <source>
        <dbReference type="PROSITE" id="PS50949"/>
    </source>
</evidence>
<dbReference type="InterPro" id="IPR010998">
    <property type="entry name" value="Integrase_recombinase_N"/>
</dbReference>
<dbReference type="Gene3D" id="1.10.10.10">
    <property type="entry name" value="Winged helix-like DNA-binding domain superfamily/Winged helix DNA-binding domain"/>
    <property type="match status" value="1"/>
</dbReference>
<keyword evidence="6" id="KW-0233">DNA recombination</keyword>
<protein>
    <submittedName>
        <fullName evidence="12">Tyrosine-type recombinase/integrase</fullName>
    </submittedName>
</protein>
<dbReference type="SUPFAM" id="SSF46785">
    <property type="entry name" value="Winged helix' DNA-binding domain"/>
    <property type="match status" value="1"/>
</dbReference>
<dbReference type="InterPro" id="IPR004107">
    <property type="entry name" value="Integrase_SAM-like_N"/>
</dbReference>
<proteinExistence type="inferred from homology"/>
<comment type="caution">
    <text evidence="12">The sequence shown here is derived from an EMBL/GenBank/DDBJ whole genome shotgun (WGS) entry which is preliminary data.</text>
</comment>
<evidence type="ECO:0000259" key="11">
    <source>
        <dbReference type="PROSITE" id="PS51900"/>
    </source>
</evidence>
<dbReference type="PROSITE" id="PS51900">
    <property type="entry name" value="CB"/>
    <property type="match status" value="1"/>
</dbReference>
<feature type="compositionally biased region" description="Polar residues" evidence="8">
    <location>
        <begin position="508"/>
        <end position="526"/>
    </location>
</feature>
<keyword evidence="2" id="KW-0229">DNA integration</keyword>
<evidence type="ECO:0000256" key="3">
    <source>
        <dbReference type="ARBA" id="ARBA00023015"/>
    </source>
</evidence>
<dbReference type="Gene3D" id="1.10.150.130">
    <property type="match status" value="1"/>
</dbReference>